<dbReference type="Gene3D" id="1.10.555.10">
    <property type="entry name" value="Rho GTPase activation protein"/>
    <property type="match status" value="1"/>
</dbReference>
<protein>
    <submittedName>
        <fullName evidence="5">RhoGAP domain containing protein</fullName>
    </submittedName>
</protein>
<feature type="domain" description="Rho-GAP" evidence="4">
    <location>
        <begin position="98"/>
        <end position="321"/>
    </location>
</feature>
<dbReference type="CDD" id="cd00159">
    <property type="entry name" value="RhoGAP"/>
    <property type="match status" value="1"/>
</dbReference>
<gene>
    <name evidence="5" type="ORF">ACA1_111680</name>
</gene>
<dbReference type="GeneID" id="14920740"/>
<dbReference type="GO" id="GO:0005737">
    <property type="term" value="C:cytoplasm"/>
    <property type="evidence" value="ECO:0007669"/>
    <property type="project" value="TreeGrafter"/>
</dbReference>
<dbReference type="SUPFAM" id="SSF48350">
    <property type="entry name" value="GTPase activation domain, GAP"/>
    <property type="match status" value="1"/>
</dbReference>
<dbReference type="InterPro" id="IPR023214">
    <property type="entry name" value="HAD_sf"/>
</dbReference>
<sequence length="818" mass="90263">MYVPGITKKRGSSVKDRSASMPAGGVGNVASEALLSAASEAKESKKEKKNKSTIAKRKKSAKGCDAGGLSASAEAGKISSQDLRSIFQSGEGAGQFGVALEVLMFNQRLKFPTLRIPLVIKQCIEYLLNSGLELEGIFRISANQTELNHFRELFNKSDGMELVMDRDASARLPVSRSAYDHGRSDEVLRGKTDDPHVATGLLKLFLRELPQPLLTEQLADRFIAVMGGATFEEKVKGLRECLYCLPEVNRDTLYAILALLHIIQVNRTINMMTSENLARVVGPNFLWEQANSQTDGMVSLNFMASINTLAQFMIDNVHQLFETPTSSFEISSLPPPAFLLTKFVGHRKSVQTMATTSDHRLVWSGDSLGIVRIHSVEDRMFLKEINSGGTIYALKCVNANMWLGTSESLQIRNATSADLVKSLPGPVYALAHVGNTVWTTGEDKISIWNIDDPDSPELIGEKELARGVLVLTAQAVGERIWTADINRVLRVYDANTFELVKEFTAHSRKINGIMPVGDSHVWTASDDYSIIIWDAHSLDEVYKIQNAHSGYCYGLADFGSVVWTFGWDKRICLWDTKTFKNLGELPPYHGDAIRQVVEVWDHKTTSWQAWSCSFDKTLAVWGLPKCDRPKPASSLTLSAFHSGPPVVLVDYENLVFDVAAGLQSSSSDPSTPAVPAPASPVVPSIMVEPSGDSDDPLPGAVEALREMVEEGLDVYLWLGNDVYVLAQRLQWVTTHLGADWLRRLILAPEKSLISATVVIENAASATDAKVKKLPWRQVIFHRCKEGPGTPRVEVGSQRQVNTSKKKMTGWYDWRGVLL</sequence>
<dbReference type="SUPFAM" id="SSF50998">
    <property type="entry name" value="Quinoprotein alcohol dehydrogenase-like"/>
    <property type="match status" value="1"/>
</dbReference>
<dbReference type="PROSITE" id="PS50238">
    <property type="entry name" value="RHOGAP"/>
    <property type="match status" value="1"/>
</dbReference>
<evidence type="ECO:0000259" key="4">
    <source>
        <dbReference type="PROSITE" id="PS50238"/>
    </source>
</evidence>
<dbReference type="PANTHER" id="PTHR23176:SF129">
    <property type="entry name" value="RHO GTPASE ACTIVATING PROTEIN AT 16F, ISOFORM E-RELATED"/>
    <property type="match status" value="1"/>
</dbReference>
<organism evidence="5 6">
    <name type="scientific">Acanthamoeba castellanii (strain ATCC 30010 / Neff)</name>
    <dbReference type="NCBI Taxonomy" id="1257118"/>
    <lineage>
        <taxon>Eukaryota</taxon>
        <taxon>Amoebozoa</taxon>
        <taxon>Discosea</taxon>
        <taxon>Longamoebia</taxon>
        <taxon>Centramoebida</taxon>
        <taxon>Acanthamoebidae</taxon>
        <taxon>Acanthamoeba</taxon>
    </lineage>
</organism>
<dbReference type="SMART" id="SM00324">
    <property type="entry name" value="RhoGAP"/>
    <property type="match status" value="1"/>
</dbReference>
<dbReference type="VEuPathDB" id="AmoebaDB:ACA1_111680"/>
<dbReference type="RefSeq" id="XP_004342015.1">
    <property type="nucleotide sequence ID" value="XM_004341966.1"/>
</dbReference>
<accession>L8H5Z0</accession>
<dbReference type="OrthoDB" id="19923at2759"/>
<dbReference type="InterPro" id="IPR001680">
    <property type="entry name" value="WD40_rpt"/>
</dbReference>
<dbReference type="InterPro" id="IPR015943">
    <property type="entry name" value="WD40/YVTN_repeat-like_dom_sf"/>
</dbReference>
<keyword evidence="1" id="KW-0343">GTPase activation</keyword>
<dbReference type="GO" id="GO:0005096">
    <property type="term" value="F:GTPase activator activity"/>
    <property type="evidence" value="ECO:0007669"/>
    <property type="project" value="UniProtKB-KW"/>
</dbReference>
<dbReference type="GO" id="GO:0007165">
    <property type="term" value="P:signal transduction"/>
    <property type="evidence" value="ECO:0007669"/>
    <property type="project" value="InterPro"/>
</dbReference>
<name>L8H5Z0_ACACF</name>
<dbReference type="SMART" id="SM00320">
    <property type="entry name" value="WD40"/>
    <property type="match status" value="5"/>
</dbReference>
<dbReference type="STRING" id="1257118.L8H5Z0"/>
<reference evidence="5 6" key="1">
    <citation type="journal article" date="2013" name="Genome Biol.">
        <title>Genome of Acanthamoeba castellanii highlights extensive lateral gene transfer and early evolution of tyrosine kinase signaling.</title>
        <authorList>
            <person name="Clarke M."/>
            <person name="Lohan A.J."/>
            <person name="Liu B."/>
            <person name="Lagkouvardos I."/>
            <person name="Roy S."/>
            <person name="Zafar N."/>
            <person name="Bertelli C."/>
            <person name="Schilde C."/>
            <person name="Kianianmomeni A."/>
            <person name="Burglin T.R."/>
            <person name="Frech C."/>
            <person name="Turcotte B."/>
            <person name="Kopec K.O."/>
            <person name="Synnott J.M."/>
            <person name="Choo C."/>
            <person name="Paponov I."/>
            <person name="Finkler A."/>
            <person name="Soon Heng Tan C."/>
            <person name="Hutchins A.P."/>
            <person name="Weinmeier T."/>
            <person name="Rattei T."/>
            <person name="Chu J.S."/>
            <person name="Gimenez G."/>
            <person name="Irimia M."/>
            <person name="Rigden D.J."/>
            <person name="Fitzpatrick D.A."/>
            <person name="Lorenzo-Morales J."/>
            <person name="Bateman A."/>
            <person name="Chiu C.H."/>
            <person name="Tang P."/>
            <person name="Hegemann P."/>
            <person name="Fromm H."/>
            <person name="Raoult D."/>
            <person name="Greub G."/>
            <person name="Miranda-Saavedra D."/>
            <person name="Chen N."/>
            <person name="Nash P."/>
            <person name="Ginger M.L."/>
            <person name="Horn M."/>
            <person name="Schaap P."/>
            <person name="Caler L."/>
            <person name="Loftus B."/>
        </authorList>
    </citation>
    <scope>NUCLEOTIDE SEQUENCE [LARGE SCALE GENOMIC DNA]</scope>
    <source>
        <strain evidence="5 6">Neff</strain>
    </source>
</reference>
<feature type="region of interest" description="Disordered" evidence="3">
    <location>
        <begin position="40"/>
        <end position="69"/>
    </location>
</feature>
<comment type="function">
    <text evidence="2">Rho GTPase-activating protein involved in the signal transduction pathway.</text>
</comment>
<dbReference type="Gene3D" id="2.130.10.10">
    <property type="entry name" value="YVTN repeat-like/Quinoprotein amine dehydrogenase"/>
    <property type="match status" value="2"/>
</dbReference>
<evidence type="ECO:0000256" key="1">
    <source>
        <dbReference type="ARBA" id="ARBA00022468"/>
    </source>
</evidence>
<dbReference type="PANTHER" id="PTHR23176">
    <property type="entry name" value="RHO/RAC/CDC GTPASE-ACTIVATING PROTEIN"/>
    <property type="match status" value="1"/>
</dbReference>
<keyword evidence="6" id="KW-1185">Reference proteome</keyword>
<dbReference type="InterPro" id="IPR008936">
    <property type="entry name" value="Rho_GTPase_activation_prot"/>
</dbReference>
<evidence type="ECO:0000313" key="6">
    <source>
        <dbReference type="Proteomes" id="UP000011083"/>
    </source>
</evidence>
<evidence type="ECO:0000256" key="3">
    <source>
        <dbReference type="SAM" id="MobiDB-lite"/>
    </source>
</evidence>
<dbReference type="Proteomes" id="UP000011083">
    <property type="component" value="Unassembled WGS sequence"/>
</dbReference>
<proteinExistence type="predicted"/>
<dbReference type="InterPro" id="IPR050729">
    <property type="entry name" value="Rho-GAP"/>
</dbReference>
<dbReference type="Pfam" id="PF00620">
    <property type="entry name" value="RhoGAP"/>
    <property type="match status" value="1"/>
</dbReference>
<dbReference type="KEGG" id="acan:ACA1_111680"/>
<feature type="region of interest" description="Disordered" evidence="3">
    <location>
        <begin position="1"/>
        <end position="26"/>
    </location>
</feature>
<feature type="compositionally biased region" description="Basic residues" evidence="3">
    <location>
        <begin position="47"/>
        <end position="61"/>
    </location>
</feature>
<dbReference type="EMBL" id="KB007926">
    <property type="protein sequence ID" value="ELR19906.1"/>
    <property type="molecule type" value="Genomic_DNA"/>
</dbReference>
<dbReference type="InterPro" id="IPR000198">
    <property type="entry name" value="RhoGAP_dom"/>
</dbReference>
<evidence type="ECO:0000256" key="2">
    <source>
        <dbReference type="ARBA" id="ARBA00037092"/>
    </source>
</evidence>
<dbReference type="InterPro" id="IPR011047">
    <property type="entry name" value="Quinoprotein_ADH-like_sf"/>
</dbReference>
<dbReference type="Gene3D" id="3.40.50.1000">
    <property type="entry name" value="HAD superfamily/HAD-like"/>
    <property type="match status" value="1"/>
</dbReference>
<evidence type="ECO:0000313" key="5">
    <source>
        <dbReference type="EMBL" id="ELR19906.1"/>
    </source>
</evidence>
<dbReference type="AlphaFoldDB" id="L8H5Z0"/>